<dbReference type="GO" id="GO:0016491">
    <property type="term" value="F:oxidoreductase activity"/>
    <property type="evidence" value="ECO:0007669"/>
    <property type="project" value="UniProtKB-KW"/>
</dbReference>
<protein>
    <submittedName>
        <fullName evidence="8">CrtD protein</fullName>
    </submittedName>
</protein>
<comment type="similarity">
    <text evidence="2 5">Belongs to the carotenoid/retinoid oxidoreductase family.</text>
</comment>
<dbReference type="InterPro" id="IPR054841">
    <property type="entry name" value="carotdesatCrtD"/>
</dbReference>
<keyword evidence="4 5" id="KW-0560">Oxidoreductase</keyword>
<dbReference type="InterPro" id="IPR002937">
    <property type="entry name" value="Amino_oxidase"/>
</dbReference>
<accession>A0A3E1RCD2</accession>
<evidence type="ECO:0000259" key="7">
    <source>
        <dbReference type="Pfam" id="PF01593"/>
    </source>
</evidence>
<evidence type="ECO:0000256" key="5">
    <source>
        <dbReference type="RuleBase" id="RU362075"/>
    </source>
</evidence>
<evidence type="ECO:0000256" key="1">
    <source>
        <dbReference type="ARBA" id="ARBA00004829"/>
    </source>
</evidence>
<evidence type="ECO:0000256" key="3">
    <source>
        <dbReference type="ARBA" id="ARBA00022746"/>
    </source>
</evidence>
<keyword evidence="9" id="KW-1185">Reference proteome</keyword>
<gene>
    <name evidence="8" type="ORF">DIC66_11095</name>
</gene>
<dbReference type="PANTHER" id="PTHR43734">
    <property type="entry name" value="PHYTOENE DESATURASE"/>
    <property type="match status" value="1"/>
</dbReference>
<feature type="region of interest" description="Disordered" evidence="6">
    <location>
        <begin position="505"/>
        <end position="525"/>
    </location>
</feature>
<proteinExistence type="inferred from homology"/>
<dbReference type="Gene3D" id="3.50.50.60">
    <property type="entry name" value="FAD/NAD(P)-binding domain"/>
    <property type="match status" value="2"/>
</dbReference>
<dbReference type="NCBIfam" id="NF045637">
    <property type="entry name" value="carotdesatCrtDProt"/>
    <property type="match status" value="1"/>
</dbReference>
<comment type="caution">
    <text evidence="8">The sequence shown here is derived from an EMBL/GenBank/DDBJ whole genome shotgun (WGS) entry which is preliminary data.</text>
</comment>
<sequence length="525" mass="55737">MSETRAVVVGAGMAGLVSALRLAHAGVAVTVVEQASHAGGKLRGEVIDGQTIDAGPTVFTMRWVFDELLQSVGADLDSELQLQRLPVLARHFWGDGSALDLFADPRASEAAVEAFAGAAEAARFQKFCATTRALYDEMEAPFMRAPLSSVPAFMLRLGPRGLALLTGIGPLRTLWSSMERHFTDPRLQQLFGRYATYTGSSPWAAPATLSLITQVEMDGVWAVQGGMTALARCLERLCVQHGVVFRFNTGCQEILMAQGRASGVRLDSGDSLRADAVVFNGDAAALRQGLLGTQARAAVPVATGQRSLSALTWSVLAKTRCTEGRALDRHNLFFGPRYASEFEDIFTHGRLPQDPTVYVCAQDRGAGSVPEGHERLLCLVNAPAVGDRDSAALSPDALERCQERSFAWLRQCGLEVALERARTVRTSPNDFHQRFPATGGALYGQATHGWLSIFSRPGAACRVPGLYLAGGSTHPGPGVPMAALSGRLAAEAVLAHLASTRRLRPAATSGGMSMPAAMTAPGGSP</sequence>
<reference evidence="8 9" key="1">
    <citation type="submission" date="2018-05" db="EMBL/GenBank/DDBJ databases">
        <title>Rhodoferax soyangensis sp.nov., isolated from an oligotrophic freshwater lake.</title>
        <authorList>
            <person name="Park M."/>
        </authorList>
    </citation>
    <scope>NUCLEOTIDE SEQUENCE [LARGE SCALE GENOMIC DNA]</scope>
    <source>
        <strain evidence="8 9">IMCC26218</strain>
    </source>
</reference>
<dbReference type="SUPFAM" id="SSF51905">
    <property type="entry name" value="FAD/NAD(P)-binding domain"/>
    <property type="match status" value="1"/>
</dbReference>
<dbReference type="NCBIfam" id="TIGR02734">
    <property type="entry name" value="crtI_fam"/>
    <property type="match status" value="1"/>
</dbReference>
<dbReference type="RefSeq" id="WP_117177092.1">
    <property type="nucleotide sequence ID" value="NZ_QFZK01000005.1"/>
</dbReference>
<organism evidence="8 9">
    <name type="scientific">Rhodoferax lacus</name>
    <dbReference type="NCBI Taxonomy" id="2184758"/>
    <lineage>
        <taxon>Bacteria</taxon>
        <taxon>Pseudomonadati</taxon>
        <taxon>Pseudomonadota</taxon>
        <taxon>Betaproteobacteria</taxon>
        <taxon>Burkholderiales</taxon>
        <taxon>Comamonadaceae</taxon>
        <taxon>Rhodoferax</taxon>
    </lineage>
</organism>
<keyword evidence="3 5" id="KW-0125">Carotenoid biosynthesis</keyword>
<name>A0A3E1RCD2_9BURK</name>
<dbReference type="OrthoDB" id="9774675at2"/>
<evidence type="ECO:0000256" key="6">
    <source>
        <dbReference type="SAM" id="MobiDB-lite"/>
    </source>
</evidence>
<dbReference type="InterPro" id="IPR036188">
    <property type="entry name" value="FAD/NAD-bd_sf"/>
</dbReference>
<dbReference type="InterPro" id="IPR014105">
    <property type="entry name" value="Carotenoid/retinoid_OxRdtase"/>
</dbReference>
<dbReference type="Proteomes" id="UP000260665">
    <property type="component" value="Unassembled WGS sequence"/>
</dbReference>
<dbReference type="PANTHER" id="PTHR43734:SF7">
    <property type="entry name" value="4,4'-DIAPONEUROSPORENE OXYGENASE"/>
    <property type="match status" value="1"/>
</dbReference>
<evidence type="ECO:0000313" key="9">
    <source>
        <dbReference type="Proteomes" id="UP000260665"/>
    </source>
</evidence>
<dbReference type="AlphaFoldDB" id="A0A3E1RCD2"/>
<feature type="domain" description="Amine oxidase" evidence="7">
    <location>
        <begin position="13"/>
        <end position="494"/>
    </location>
</feature>
<evidence type="ECO:0000256" key="2">
    <source>
        <dbReference type="ARBA" id="ARBA00006046"/>
    </source>
</evidence>
<evidence type="ECO:0000313" key="8">
    <source>
        <dbReference type="EMBL" id="RFO97024.1"/>
    </source>
</evidence>
<comment type="pathway">
    <text evidence="1 5">Carotenoid biosynthesis.</text>
</comment>
<dbReference type="EMBL" id="QFZK01000005">
    <property type="protein sequence ID" value="RFO97024.1"/>
    <property type="molecule type" value="Genomic_DNA"/>
</dbReference>
<dbReference type="Pfam" id="PF01593">
    <property type="entry name" value="Amino_oxidase"/>
    <property type="match status" value="1"/>
</dbReference>
<dbReference type="GO" id="GO:0016117">
    <property type="term" value="P:carotenoid biosynthetic process"/>
    <property type="evidence" value="ECO:0007669"/>
    <property type="project" value="UniProtKB-KW"/>
</dbReference>
<evidence type="ECO:0000256" key="4">
    <source>
        <dbReference type="ARBA" id="ARBA00023002"/>
    </source>
</evidence>